<sequence length="263" mass="29934">MSEKRLPKVLIVDDESAILYVLSRLFKNEEYEIQTAVNGVEAVQMFQRTSFHVVLLDLNMQPMTGLDVLKELRKHDLETVVIIMTAFSTVDSAIEAIHLGAFDYLLKPADPEEIRKRVREGVAKYEQGLARRELDSQLAQLQQTLKLFNPESTPVASSHDSSRSLSHGDLTIDLYTRRACYAGEELKLTTTEYKMLVCLADSAPRPVDVVSLAQAGLGYTASQVEARELVKYHIHRLRQKIEDEPETPRHIKTIRFEGYVWCD</sequence>
<dbReference type="InterPro" id="IPR016032">
    <property type="entry name" value="Sig_transdc_resp-reg_C-effctor"/>
</dbReference>
<evidence type="ECO:0000259" key="3">
    <source>
        <dbReference type="PROSITE" id="PS51755"/>
    </source>
</evidence>
<dbReference type="CDD" id="cd17536">
    <property type="entry name" value="REC_YesN-like"/>
    <property type="match status" value="1"/>
</dbReference>
<dbReference type="GO" id="GO:0032993">
    <property type="term" value="C:protein-DNA complex"/>
    <property type="evidence" value="ECO:0007669"/>
    <property type="project" value="TreeGrafter"/>
</dbReference>
<dbReference type="PROSITE" id="PS51755">
    <property type="entry name" value="OMPR_PHOB"/>
    <property type="match status" value="1"/>
</dbReference>
<organism evidence="4">
    <name type="scientific">bioreactor metagenome</name>
    <dbReference type="NCBI Taxonomy" id="1076179"/>
    <lineage>
        <taxon>unclassified sequences</taxon>
        <taxon>metagenomes</taxon>
        <taxon>ecological metagenomes</taxon>
    </lineage>
</organism>
<dbReference type="Gene3D" id="3.40.50.2300">
    <property type="match status" value="1"/>
</dbReference>
<proteinExistence type="predicted"/>
<dbReference type="PANTHER" id="PTHR48111">
    <property type="entry name" value="REGULATOR OF RPOS"/>
    <property type="match status" value="1"/>
</dbReference>
<dbReference type="EMBL" id="VSSQ01002591">
    <property type="protein sequence ID" value="MPM16329.1"/>
    <property type="molecule type" value="Genomic_DNA"/>
</dbReference>
<gene>
    <name evidence="4" type="primary">ompR_3</name>
    <name evidence="4" type="ORF">SDC9_62707</name>
</gene>
<dbReference type="InterPro" id="IPR001789">
    <property type="entry name" value="Sig_transdc_resp-reg_receiver"/>
</dbReference>
<dbReference type="GO" id="GO:0000156">
    <property type="term" value="F:phosphorelay response regulator activity"/>
    <property type="evidence" value="ECO:0007669"/>
    <property type="project" value="TreeGrafter"/>
</dbReference>
<dbReference type="GO" id="GO:0005829">
    <property type="term" value="C:cytosol"/>
    <property type="evidence" value="ECO:0007669"/>
    <property type="project" value="TreeGrafter"/>
</dbReference>
<evidence type="ECO:0000256" key="1">
    <source>
        <dbReference type="ARBA" id="ARBA00023125"/>
    </source>
</evidence>
<evidence type="ECO:0000313" key="4">
    <source>
        <dbReference type="EMBL" id="MPM16329.1"/>
    </source>
</evidence>
<dbReference type="Pfam" id="PF00486">
    <property type="entry name" value="Trans_reg_C"/>
    <property type="match status" value="1"/>
</dbReference>
<dbReference type="PROSITE" id="PS50110">
    <property type="entry name" value="RESPONSE_REGULATORY"/>
    <property type="match status" value="1"/>
</dbReference>
<reference evidence="4" key="1">
    <citation type="submission" date="2019-08" db="EMBL/GenBank/DDBJ databases">
        <authorList>
            <person name="Kucharzyk K."/>
            <person name="Murdoch R.W."/>
            <person name="Higgins S."/>
            <person name="Loffler F."/>
        </authorList>
    </citation>
    <scope>NUCLEOTIDE SEQUENCE</scope>
</reference>
<dbReference type="InterPro" id="IPR039420">
    <property type="entry name" value="WalR-like"/>
</dbReference>
<dbReference type="GO" id="GO:0006355">
    <property type="term" value="P:regulation of DNA-templated transcription"/>
    <property type="evidence" value="ECO:0007669"/>
    <property type="project" value="InterPro"/>
</dbReference>
<dbReference type="SUPFAM" id="SSF46894">
    <property type="entry name" value="C-terminal effector domain of the bipartite response regulators"/>
    <property type="match status" value="1"/>
</dbReference>
<name>A0A644XJQ0_9ZZZZ</name>
<dbReference type="SUPFAM" id="SSF52172">
    <property type="entry name" value="CheY-like"/>
    <property type="match status" value="1"/>
</dbReference>
<dbReference type="SMART" id="SM00448">
    <property type="entry name" value="REC"/>
    <property type="match status" value="1"/>
</dbReference>
<dbReference type="GO" id="GO:0000976">
    <property type="term" value="F:transcription cis-regulatory region binding"/>
    <property type="evidence" value="ECO:0007669"/>
    <property type="project" value="TreeGrafter"/>
</dbReference>
<evidence type="ECO:0000259" key="2">
    <source>
        <dbReference type="PROSITE" id="PS50110"/>
    </source>
</evidence>
<keyword evidence="1" id="KW-0238">DNA-binding</keyword>
<dbReference type="SMART" id="SM00862">
    <property type="entry name" value="Trans_reg_C"/>
    <property type="match status" value="1"/>
</dbReference>
<comment type="caution">
    <text evidence="4">The sequence shown here is derived from an EMBL/GenBank/DDBJ whole genome shotgun (WGS) entry which is preliminary data.</text>
</comment>
<dbReference type="CDD" id="cd00383">
    <property type="entry name" value="trans_reg_C"/>
    <property type="match status" value="1"/>
</dbReference>
<feature type="domain" description="Response regulatory" evidence="2">
    <location>
        <begin position="8"/>
        <end position="122"/>
    </location>
</feature>
<dbReference type="Pfam" id="PF00072">
    <property type="entry name" value="Response_reg"/>
    <property type="match status" value="1"/>
</dbReference>
<dbReference type="AlphaFoldDB" id="A0A644XJQ0"/>
<dbReference type="Gene3D" id="1.10.10.10">
    <property type="entry name" value="Winged helix-like DNA-binding domain superfamily/Winged helix DNA-binding domain"/>
    <property type="match status" value="1"/>
</dbReference>
<protein>
    <submittedName>
        <fullName evidence="4">Transcriptional regulatory protein OmpR</fullName>
    </submittedName>
</protein>
<dbReference type="InterPro" id="IPR011006">
    <property type="entry name" value="CheY-like_superfamily"/>
</dbReference>
<dbReference type="InterPro" id="IPR001867">
    <property type="entry name" value="OmpR/PhoB-type_DNA-bd"/>
</dbReference>
<accession>A0A644XJQ0</accession>
<dbReference type="InterPro" id="IPR036388">
    <property type="entry name" value="WH-like_DNA-bd_sf"/>
</dbReference>
<feature type="domain" description="OmpR/PhoB-type" evidence="3">
    <location>
        <begin position="162"/>
        <end position="263"/>
    </location>
</feature>
<dbReference type="PANTHER" id="PTHR48111:SF50">
    <property type="entry name" value="KDP OPERON TRANSCRIPTIONAL REGULATORY PROTEIN KDPE"/>
    <property type="match status" value="1"/>
</dbReference>